<protein>
    <submittedName>
        <fullName evidence="3">Uncharacterized protein</fullName>
    </submittedName>
</protein>
<sequence>MVNGGIRFKAAPTRRNLSAKNLPTKAVLSELPNQRQYPKVAANSAGPIPPSQLIQVVETAAKTGAEVVMEAVNKPRNISYKGLTDLVTDTDKMSEAAILEVVRKNFADHLILGEEGGVIGDTLSDYLWCIDPLDFAKMLDPVKVALSSSNNS</sequence>
<dbReference type="GO" id="GO:0007165">
    <property type="term" value="P:signal transduction"/>
    <property type="evidence" value="ECO:0007669"/>
    <property type="project" value="TreeGrafter"/>
</dbReference>
<comment type="caution">
    <text evidence="3">The sequence shown here is derived from an EMBL/GenBank/DDBJ whole genome shotgun (WGS) entry which is preliminary data.</text>
</comment>
<dbReference type="InterPro" id="IPR000760">
    <property type="entry name" value="Inositol_monophosphatase-like"/>
</dbReference>
<keyword evidence="2" id="KW-0460">Magnesium</keyword>
<dbReference type="EMBL" id="JAAGAX010000009">
    <property type="protein sequence ID" value="KAF2302639.1"/>
    <property type="molecule type" value="Genomic_DNA"/>
</dbReference>
<dbReference type="AlphaFoldDB" id="A0A6A6LSR7"/>
<feature type="binding site" evidence="2">
    <location>
        <position position="133"/>
    </location>
    <ligand>
        <name>Mg(2+)</name>
        <dbReference type="ChEBI" id="CHEBI:18420"/>
        <label>1</label>
        <note>catalytic</note>
    </ligand>
</feature>
<dbReference type="PANTHER" id="PTHR20854:SF17">
    <property type="entry name" value="PHOSPHATASE IMPL1, CHLOROPLASTIC"/>
    <property type="match status" value="1"/>
</dbReference>
<feature type="binding site" evidence="2">
    <location>
        <position position="131"/>
    </location>
    <ligand>
        <name>Mg(2+)</name>
        <dbReference type="ChEBI" id="CHEBI:18420"/>
        <label>1</label>
        <note>catalytic</note>
    </ligand>
</feature>
<reference evidence="3 4" key="1">
    <citation type="journal article" date="2020" name="Mol. Plant">
        <title>The Chromosome-Based Rubber Tree Genome Provides New Insights into Spurge Genome Evolution and Rubber Biosynthesis.</title>
        <authorList>
            <person name="Liu J."/>
            <person name="Shi C."/>
            <person name="Shi C.C."/>
            <person name="Li W."/>
            <person name="Zhang Q.J."/>
            <person name="Zhang Y."/>
            <person name="Li K."/>
            <person name="Lu H.F."/>
            <person name="Shi C."/>
            <person name="Zhu S.T."/>
            <person name="Xiao Z.Y."/>
            <person name="Nan H."/>
            <person name="Yue Y."/>
            <person name="Zhu X.G."/>
            <person name="Wu Y."/>
            <person name="Hong X.N."/>
            <person name="Fan G.Y."/>
            <person name="Tong Y."/>
            <person name="Zhang D."/>
            <person name="Mao C.L."/>
            <person name="Liu Y.L."/>
            <person name="Hao S.J."/>
            <person name="Liu W.Q."/>
            <person name="Lv M.Q."/>
            <person name="Zhang H.B."/>
            <person name="Liu Y."/>
            <person name="Hu-Tang G.R."/>
            <person name="Wang J.P."/>
            <person name="Wang J.H."/>
            <person name="Sun Y.H."/>
            <person name="Ni S.B."/>
            <person name="Chen W.B."/>
            <person name="Zhang X.C."/>
            <person name="Jiao Y.N."/>
            <person name="Eichler E.E."/>
            <person name="Li G.H."/>
            <person name="Liu X."/>
            <person name="Gao L.Z."/>
        </authorList>
    </citation>
    <scope>NUCLEOTIDE SEQUENCE [LARGE SCALE GENOMIC DNA]</scope>
    <source>
        <strain evidence="4">cv. GT1</strain>
        <tissue evidence="3">Leaf</tissue>
    </source>
</reference>
<gene>
    <name evidence="3" type="ORF">GH714_000541</name>
</gene>
<dbReference type="Gene3D" id="3.30.540.10">
    <property type="entry name" value="Fructose-1,6-Bisphosphatase, subunit A, domain 1"/>
    <property type="match status" value="1"/>
</dbReference>
<dbReference type="Proteomes" id="UP000467840">
    <property type="component" value="Chromosome 16"/>
</dbReference>
<dbReference type="GO" id="GO:0008934">
    <property type="term" value="F:inositol monophosphate 1-phosphatase activity"/>
    <property type="evidence" value="ECO:0007669"/>
    <property type="project" value="TreeGrafter"/>
</dbReference>
<dbReference type="SUPFAM" id="SSF56655">
    <property type="entry name" value="Carbohydrate phosphatase"/>
    <property type="match status" value="1"/>
</dbReference>
<evidence type="ECO:0000313" key="4">
    <source>
        <dbReference type="Proteomes" id="UP000467840"/>
    </source>
</evidence>
<comment type="cofactor">
    <cofactor evidence="2">
        <name>Mg(2+)</name>
        <dbReference type="ChEBI" id="CHEBI:18420"/>
    </cofactor>
</comment>
<dbReference type="PANTHER" id="PTHR20854">
    <property type="entry name" value="INOSITOL MONOPHOSPHATASE"/>
    <property type="match status" value="1"/>
</dbReference>
<keyword evidence="2" id="KW-0479">Metal-binding</keyword>
<organism evidence="3 4">
    <name type="scientific">Hevea brasiliensis</name>
    <name type="common">Para rubber tree</name>
    <name type="synonym">Siphonia brasiliensis</name>
    <dbReference type="NCBI Taxonomy" id="3981"/>
    <lineage>
        <taxon>Eukaryota</taxon>
        <taxon>Viridiplantae</taxon>
        <taxon>Streptophyta</taxon>
        <taxon>Embryophyta</taxon>
        <taxon>Tracheophyta</taxon>
        <taxon>Spermatophyta</taxon>
        <taxon>Magnoliopsida</taxon>
        <taxon>eudicotyledons</taxon>
        <taxon>Gunneridae</taxon>
        <taxon>Pentapetalae</taxon>
        <taxon>rosids</taxon>
        <taxon>fabids</taxon>
        <taxon>Malpighiales</taxon>
        <taxon>Euphorbiaceae</taxon>
        <taxon>Crotonoideae</taxon>
        <taxon>Micrandreae</taxon>
        <taxon>Hevea</taxon>
    </lineage>
</organism>
<feature type="binding site" evidence="2">
    <location>
        <position position="114"/>
    </location>
    <ligand>
        <name>Mg(2+)</name>
        <dbReference type="ChEBI" id="CHEBI:18420"/>
        <label>1</label>
        <note>catalytic</note>
    </ligand>
</feature>
<dbReference type="Pfam" id="PF00459">
    <property type="entry name" value="Inositol_P"/>
    <property type="match status" value="1"/>
</dbReference>
<dbReference type="GO" id="GO:0046872">
    <property type="term" value="F:metal ion binding"/>
    <property type="evidence" value="ECO:0007669"/>
    <property type="project" value="UniProtKB-KW"/>
</dbReference>
<evidence type="ECO:0000256" key="1">
    <source>
        <dbReference type="ARBA" id="ARBA00009759"/>
    </source>
</evidence>
<dbReference type="PRINTS" id="PR00377">
    <property type="entry name" value="IMPHPHTASES"/>
</dbReference>
<name>A0A6A6LSR7_HEVBR</name>
<proteinExistence type="inferred from homology"/>
<dbReference type="GO" id="GO:0006020">
    <property type="term" value="P:inositol metabolic process"/>
    <property type="evidence" value="ECO:0007669"/>
    <property type="project" value="TreeGrafter"/>
</dbReference>
<keyword evidence="4" id="KW-1185">Reference proteome</keyword>
<accession>A0A6A6LSR7</accession>
<evidence type="ECO:0000313" key="3">
    <source>
        <dbReference type="EMBL" id="KAF2302639.1"/>
    </source>
</evidence>
<evidence type="ECO:0000256" key="2">
    <source>
        <dbReference type="PIRSR" id="PIRSR600760-2"/>
    </source>
</evidence>
<comment type="similarity">
    <text evidence="1">Belongs to the inositol monophosphatase superfamily.</text>
</comment>
<feature type="binding site" evidence="2">
    <location>
        <position position="134"/>
    </location>
    <ligand>
        <name>Mg(2+)</name>
        <dbReference type="ChEBI" id="CHEBI:18420"/>
        <label>1</label>
        <note>catalytic</note>
    </ligand>
</feature>